<evidence type="ECO:0000256" key="1">
    <source>
        <dbReference type="ARBA" id="ARBA00007118"/>
    </source>
</evidence>
<gene>
    <name evidence="4" type="ORF">METZ01_LOCUS391585</name>
</gene>
<feature type="non-terminal residue" evidence="4">
    <location>
        <position position="277"/>
    </location>
</feature>
<protein>
    <recommendedName>
        <fullName evidence="3">Nitroreductase domain-containing protein</fullName>
    </recommendedName>
</protein>
<reference evidence="4" key="1">
    <citation type="submission" date="2018-05" db="EMBL/GenBank/DDBJ databases">
        <authorList>
            <person name="Lanie J.A."/>
            <person name="Ng W.-L."/>
            <person name="Kazmierczak K.M."/>
            <person name="Andrzejewski T.M."/>
            <person name="Davidsen T.M."/>
            <person name="Wayne K.J."/>
            <person name="Tettelin H."/>
            <person name="Glass J.I."/>
            <person name="Rusch D."/>
            <person name="Podicherti R."/>
            <person name="Tsui H.-C.T."/>
            <person name="Winkler M.E."/>
        </authorList>
    </citation>
    <scope>NUCLEOTIDE SEQUENCE</scope>
</reference>
<dbReference type="Pfam" id="PF00881">
    <property type="entry name" value="Nitroreductase"/>
    <property type="match status" value="1"/>
</dbReference>
<proteinExistence type="inferred from homology"/>
<dbReference type="CDD" id="cd07812">
    <property type="entry name" value="SRPBCC"/>
    <property type="match status" value="1"/>
</dbReference>
<evidence type="ECO:0000259" key="3">
    <source>
        <dbReference type="Pfam" id="PF00881"/>
    </source>
</evidence>
<dbReference type="GO" id="GO:0016491">
    <property type="term" value="F:oxidoreductase activity"/>
    <property type="evidence" value="ECO:0007669"/>
    <property type="project" value="UniProtKB-KW"/>
</dbReference>
<dbReference type="Gene3D" id="3.30.530.20">
    <property type="match status" value="1"/>
</dbReference>
<feature type="domain" description="Nitroreductase" evidence="3">
    <location>
        <begin position="15"/>
        <end position="182"/>
    </location>
</feature>
<dbReference type="SUPFAM" id="SSF55961">
    <property type="entry name" value="Bet v1-like"/>
    <property type="match status" value="1"/>
</dbReference>
<dbReference type="EMBL" id="UINC01147413">
    <property type="protein sequence ID" value="SVD38731.1"/>
    <property type="molecule type" value="Genomic_DNA"/>
</dbReference>
<name>A0A382UYI2_9ZZZZ</name>
<comment type="similarity">
    <text evidence="1">Belongs to the nitroreductase family.</text>
</comment>
<dbReference type="Gene3D" id="3.40.109.10">
    <property type="entry name" value="NADH Oxidase"/>
    <property type="match status" value="1"/>
</dbReference>
<dbReference type="AlphaFoldDB" id="A0A382UYI2"/>
<organism evidence="4">
    <name type="scientific">marine metagenome</name>
    <dbReference type="NCBI Taxonomy" id="408172"/>
    <lineage>
        <taxon>unclassified sequences</taxon>
        <taxon>metagenomes</taxon>
        <taxon>ecological metagenomes</taxon>
    </lineage>
</organism>
<dbReference type="InterPro" id="IPR000415">
    <property type="entry name" value="Nitroreductase-like"/>
</dbReference>
<dbReference type="PANTHER" id="PTHR43673:SF10">
    <property type="entry name" value="NADH DEHYDROGENASE_NAD(P)H NITROREDUCTASE XCC3605-RELATED"/>
    <property type="match status" value="1"/>
</dbReference>
<dbReference type="SUPFAM" id="SSF55469">
    <property type="entry name" value="FMN-dependent nitroreductase-like"/>
    <property type="match status" value="1"/>
</dbReference>
<dbReference type="InterPro" id="IPR029479">
    <property type="entry name" value="Nitroreductase"/>
</dbReference>
<dbReference type="InterPro" id="IPR023393">
    <property type="entry name" value="START-like_dom_sf"/>
</dbReference>
<sequence>MSFNIEETDRLLSTTRSVKKRLDLEREVSEELILDCIDVAEQAPTGGNQSSRRWLVVRDSKIKKEIAEMYREVGGQFLKEQSQRLDGTGHHNEKTIKASSYLAEHLEEVPVLVLVTIYGEHDGSGRPGLFDSVIQAAWSFCLALRSRGLGSAWTTMHLGNAEKIAELLNIPKGVTQVVLLPVAHTLGDDFSSVSRDPAREITWFESWGKTTQKSTNGAATFEDGPGIKVETDVKASPEKLWDLISDINLPSNFSDEFEGAEWLDETPEEGARFKGHN</sequence>
<evidence type="ECO:0000313" key="4">
    <source>
        <dbReference type="EMBL" id="SVD38731.1"/>
    </source>
</evidence>
<keyword evidence="2" id="KW-0560">Oxidoreductase</keyword>
<dbReference type="CDD" id="cd02062">
    <property type="entry name" value="Nitro_FMN_reductase"/>
    <property type="match status" value="1"/>
</dbReference>
<evidence type="ECO:0000256" key="2">
    <source>
        <dbReference type="ARBA" id="ARBA00023002"/>
    </source>
</evidence>
<dbReference type="PANTHER" id="PTHR43673">
    <property type="entry name" value="NAD(P)H NITROREDUCTASE YDGI-RELATED"/>
    <property type="match status" value="1"/>
</dbReference>
<accession>A0A382UYI2</accession>